<organism evidence="1 2">
    <name type="scientific">Chryseobacterium geocarposphaerae</name>
    <dbReference type="NCBI Taxonomy" id="1416776"/>
    <lineage>
        <taxon>Bacteria</taxon>
        <taxon>Pseudomonadati</taxon>
        <taxon>Bacteroidota</taxon>
        <taxon>Flavobacteriia</taxon>
        <taxon>Flavobacteriales</taxon>
        <taxon>Weeksellaceae</taxon>
        <taxon>Chryseobacterium group</taxon>
        <taxon>Chryseobacterium</taxon>
    </lineage>
</organism>
<proteinExistence type="predicted"/>
<comment type="caution">
    <text evidence="1">The sequence shown here is derived from an EMBL/GenBank/DDBJ whole genome shotgun (WGS) entry which is preliminary data.</text>
</comment>
<dbReference type="RefSeq" id="WP_100376439.1">
    <property type="nucleotide sequence ID" value="NZ_PGFD01000001.1"/>
</dbReference>
<evidence type="ECO:0000313" key="1">
    <source>
        <dbReference type="EMBL" id="PJJ67751.1"/>
    </source>
</evidence>
<dbReference type="AlphaFoldDB" id="A0A2M9CAB6"/>
<reference evidence="1 2" key="1">
    <citation type="submission" date="2017-11" db="EMBL/GenBank/DDBJ databases">
        <title>Genomic Encyclopedia of Archaeal and Bacterial Type Strains, Phase II (KMG-II): From Individual Species to Whole Genera.</title>
        <authorList>
            <person name="Goeker M."/>
        </authorList>
    </citation>
    <scope>NUCLEOTIDE SEQUENCE [LARGE SCALE GENOMIC DNA]</scope>
    <source>
        <strain evidence="1 2">DSM 27617</strain>
    </source>
</reference>
<dbReference type="Proteomes" id="UP000228740">
    <property type="component" value="Unassembled WGS sequence"/>
</dbReference>
<accession>A0A2M9CAB6</accession>
<keyword evidence="2" id="KW-1185">Reference proteome</keyword>
<name>A0A2M9CAB6_9FLAO</name>
<gene>
    <name evidence="1" type="ORF">CLV73_1770</name>
</gene>
<protein>
    <submittedName>
        <fullName evidence="1">Uncharacterized protein</fullName>
    </submittedName>
</protein>
<sequence length="182" mass="21508">MMKLNFMILLVFFFQLFYSQQKKTYLESKIILEEKNKLSQKIDSSIIANKDSFSRSITEGSSTTYNKNHKQTGSGGFSVYTIRNKSNNKLKKIDYSSTLHIDKPFQNSEIVRYEIYFDGNEHPFFSKITEDHYTMKDVLTSHQFFINLPESSMELEKIYFSNPETHKTIIKIFEIVKGYEKR</sequence>
<evidence type="ECO:0000313" key="2">
    <source>
        <dbReference type="Proteomes" id="UP000228740"/>
    </source>
</evidence>
<dbReference type="EMBL" id="PGFD01000001">
    <property type="protein sequence ID" value="PJJ67751.1"/>
    <property type="molecule type" value="Genomic_DNA"/>
</dbReference>